<evidence type="ECO:0000313" key="4">
    <source>
        <dbReference type="Proteomes" id="UP000606721"/>
    </source>
</evidence>
<accession>A0ABR8BRB0</accession>
<dbReference type="InterPro" id="IPR005532">
    <property type="entry name" value="SUMF_dom"/>
</dbReference>
<name>A0ABR8BRB0_APHFL</name>
<keyword evidence="1" id="KW-0067">ATP-binding</keyword>
<dbReference type="Pfam" id="PF03781">
    <property type="entry name" value="FGE-sulfatase"/>
    <property type="match status" value="1"/>
</dbReference>
<dbReference type="PANTHER" id="PTHR23150:SF19">
    <property type="entry name" value="FORMYLGLYCINE-GENERATING ENZYME"/>
    <property type="match status" value="1"/>
</dbReference>
<proteinExistence type="predicted"/>
<feature type="binding site" evidence="1">
    <location>
        <position position="63"/>
    </location>
    <ligand>
        <name>ATP</name>
        <dbReference type="ChEBI" id="CHEBI:30616"/>
    </ligand>
</feature>
<dbReference type="InterPro" id="IPR011009">
    <property type="entry name" value="Kinase-like_dom_sf"/>
</dbReference>
<dbReference type="SUPFAM" id="SSF56436">
    <property type="entry name" value="C-type lectin-like"/>
    <property type="match status" value="1"/>
</dbReference>
<dbReference type="InterPro" id="IPR016187">
    <property type="entry name" value="CTDL_fold"/>
</dbReference>
<dbReference type="CDD" id="cd14014">
    <property type="entry name" value="STKc_PknB_like"/>
    <property type="match status" value="1"/>
</dbReference>
<dbReference type="Proteomes" id="UP000606721">
    <property type="component" value="Unassembled WGS sequence"/>
</dbReference>
<gene>
    <name evidence="3" type="ORF">H6F99_02985</name>
</gene>
<organism evidence="3 4">
    <name type="scientific">Aphanizomenon flos-aquae FACHB-1040</name>
    <dbReference type="NCBI Taxonomy" id="2692887"/>
    <lineage>
        <taxon>Bacteria</taxon>
        <taxon>Bacillati</taxon>
        <taxon>Cyanobacteriota</taxon>
        <taxon>Cyanophyceae</taxon>
        <taxon>Nostocales</taxon>
        <taxon>Aphanizomenonaceae</taxon>
        <taxon>Aphanizomenon</taxon>
    </lineage>
</organism>
<dbReference type="EMBL" id="JACJQT010000005">
    <property type="protein sequence ID" value="MBD2277322.1"/>
    <property type="molecule type" value="Genomic_DNA"/>
</dbReference>
<evidence type="ECO:0000256" key="1">
    <source>
        <dbReference type="PROSITE-ProRule" id="PRU10141"/>
    </source>
</evidence>
<evidence type="ECO:0000313" key="3">
    <source>
        <dbReference type="EMBL" id="MBD2277322.1"/>
    </source>
</evidence>
<feature type="domain" description="Protein kinase" evidence="2">
    <location>
        <begin position="33"/>
        <end position="299"/>
    </location>
</feature>
<dbReference type="RefSeq" id="WP_190382198.1">
    <property type="nucleotide sequence ID" value="NZ_JACJQT010000005.1"/>
</dbReference>
<comment type="caution">
    <text evidence="3">The sequence shown here is derived from an EMBL/GenBank/DDBJ whole genome shotgun (WGS) entry which is preliminary data.</text>
</comment>
<keyword evidence="1" id="KW-0547">Nucleotide-binding</keyword>
<dbReference type="PROSITE" id="PS50011">
    <property type="entry name" value="PROTEIN_KINASE_DOM"/>
    <property type="match status" value="1"/>
</dbReference>
<dbReference type="Gene3D" id="3.90.1580.10">
    <property type="entry name" value="paralog of FGE (formylglycine-generating enzyme)"/>
    <property type="match status" value="1"/>
</dbReference>
<dbReference type="InterPro" id="IPR042095">
    <property type="entry name" value="SUMF_sf"/>
</dbReference>
<protein>
    <submittedName>
        <fullName evidence="3">SUMF1/EgtB/PvdO family nonheme iron enzyme</fullName>
    </submittedName>
</protein>
<dbReference type="SMART" id="SM00220">
    <property type="entry name" value="S_TKc"/>
    <property type="match status" value="1"/>
</dbReference>
<evidence type="ECO:0000259" key="2">
    <source>
        <dbReference type="PROSITE" id="PS50011"/>
    </source>
</evidence>
<dbReference type="PROSITE" id="PS00107">
    <property type="entry name" value="PROTEIN_KINASE_ATP"/>
    <property type="match status" value="1"/>
</dbReference>
<dbReference type="InterPro" id="IPR017441">
    <property type="entry name" value="Protein_kinase_ATP_BS"/>
</dbReference>
<dbReference type="SUPFAM" id="SSF56112">
    <property type="entry name" value="Protein kinase-like (PK-like)"/>
    <property type="match status" value="1"/>
</dbReference>
<dbReference type="Pfam" id="PF00069">
    <property type="entry name" value="Pkinase"/>
    <property type="match status" value="1"/>
</dbReference>
<dbReference type="PANTHER" id="PTHR23150">
    <property type="entry name" value="SULFATASE MODIFYING FACTOR 1, 2"/>
    <property type="match status" value="1"/>
</dbReference>
<reference evidence="3 4" key="1">
    <citation type="journal article" date="2020" name="ISME J.">
        <title>Comparative genomics reveals insights into cyanobacterial evolution and habitat adaptation.</title>
        <authorList>
            <person name="Chen M.Y."/>
            <person name="Teng W.K."/>
            <person name="Zhao L."/>
            <person name="Hu C.X."/>
            <person name="Zhou Y.K."/>
            <person name="Han B.P."/>
            <person name="Song L.R."/>
            <person name="Shu W.S."/>
        </authorList>
    </citation>
    <scope>NUCLEOTIDE SEQUENCE [LARGE SCALE GENOMIC DNA]</scope>
    <source>
        <strain evidence="3 4">FACHB-1040</strain>
    </source>
</reference>
<sequence>MSQCLNPACLQRNPPKTILCQSCGSQIVLKERYRAIRIIGEGGFGRTFLAVDEQRLDTRCVIKQFLTQQSGSAALKKATELFEQEAFRLNDLGKHPHIPDLLAFFPQEGRLYLIQEFIEGQNLLNELRQKGKISEFEVKKILIELLHILQFVHNNKVIHRDIKPENIIKHSQTGALFLIDFGVSKEVGNNVLTKLGTVTGTPGYAPPEQFRGIVYPNSDLYSLAVTCIRLLTGYFQKPDGTDLLFDLTIMQWIWKKYIFVNHDLEIILDKMLQDLPSNRFQSATEILSVLQPQQVSPITISPNHSRQVTTTIVSPKQPIVFRDNLGNNLFLEMVGIPGGTFSMGSPEGEGYKNEKPQHNVTISPFYIGKYPITQAQWQKIASLPKINIDLNPKPSYFQGANLPVEKISWLDAQEFCARLGEHTGKMYRLPSESEWEYACRAKTTTPFYFGETINTDVVNHNNKYKQTTDVGEFPPNNFGLYNMHGNVWEWCEDSWHRDYTNAPNDGSAWTGNDSKRILRGGSWLQEAGNCRCSYRNYIVAGGSNYGSGFRVACSSG</sequence>
<dbReference type="InterPro" id="IPR000719">
    <property type="entry name" value="Prot_kinase_dom"/>
</dbReference>
<dbReference type="InterPro" id="IPR051043">
    <property type="entry name" value="Sulfatase_Mod_Factor_Kinase"/>
</dbReference>
<keyword evidence="4" id="KW-1185">Reference proteome</keyword>
<dbReference type="Gene3D" id="1.10.510.10">
    <property type="entry name" value="Transferase(Phosphotransferase) domain 1"/>
    <property type="match status" value="1"/>
</dbReference>